<dbReference type="EMBL" id="ML145245">
    <property type="protein sequence ID" value="TBU52582.1"/>
    <property type="molecule type" value="Genomic_DNA"/>
</dbReference>
<keyword evidence="2" id="KW-0805">Transcription regulation</keyword>
<evidence type="ECO:0000259" key="8">
    <source>
        <dbReference type="PROSITE" id="PS50157"/>
    </source>
</evidence>
<dbReference type="PANTHER" id="PTHR47427:SF1">
    <property type="entry name" value="PROTEIN STE12"/>
    <property type="match status" value="1"/>
</dbReference>
<evidence type="ECO:0000256" key="3">
    <source>
        <dbReference type="ARBA" id="ARBA00023163"/>
    </source>
</evidence>
<dbReference type="FunFam" id="3.30.160.60:FF:000534">
    <property type="entry name" value="zinc finger protein 674"/>
    <property type="match status" value="1"/>
</dbReference>
<feature type="compositionally biased region" description="Basic and acidic residues" evidence="7">
    <location>
        <begin position="338"/>
        <end position="355"/>
    </location>
</feature>
<keyword evidence="3" id="KW-0804">Transcription</keyword>
<feature type="domain" description="C2H2-type" evidence="8">
    <location>
        <begin position="684"/>
        <end position="713"/>
    </location>
</feature>
<sequence length="1154" mass="126193">MEGLVSHQSSHPFPFPLEARSYPPRSSSHLYGQKLAYPQHHDPAQFYDQSFAQQQQQQSQFPSAQQSLQIQTANPAPHEQDPEEQTAHPSRPNSYHQLQHGLDADHDSDSDLPQQEQSIADALTDNSGPHGGLSRPLTLQEREMLAHLDRLKFFLATAPSRWNTENGFAGPDPSTVPAGHPHSAHPALNRFLLPNSEYVSCVLWGGLYHITGTDIVRALVFRFEAFGRPVRNMKKFEEGVFSDLRNLKPGIDACLEEPKSPFLDLLFKYQCIRTQKKQKVFYWFSVPHDRLFLDALERDLKREKMGLEPTTVVTGEPALSFTYDPKRSLYEQFAKASGSREGEGELEAAVRRADEASENGSVADSDRQSDAGQSSASEADESQGEDSASVKANKKSPRPAPKNTHSPFFSMFSLFEGSPTYKQRRKKVQKARKSPGVGDHPFPHHPSAMGHHGMPGHPDGEYGWPHAHAHAHQQQQYREPHLDRFGRETMRLSAEDMFRAQARGDFVASNPDVLVTQKERQRRALEQQAIELAAGGAQGKIPYLSGLSGPGVAGGVPVPVNGANAAAAAKLAFSAAGDMSQQQQQQQQDGSGLYDSMTQLSGYDQQQFGQQQQQQPHMPGPRPHLEQRHTYPIPEYATAMHAHPLRSDTDPYAVAGVPQAITTGWAGADASGSMLAGALRTKAFVCPLFSCGRMFKRMEHLKRHLRTHTLERPFECERCRKRFSRSDNLAQHVRTHDRRAAAVAVGASGLVGEGEPEEADEIEVDDIEGQLEYLSGARGITSVQMCEVEVQGQVHEVPGDEEGLVTTTGAIAPTMAAAAAAVAEQQQQPEMFFEQAQAQPQPSYDATTGQVLRTSPEPSPYMTASTTNNSPDAQWATIPRSQQPSPSSTAFTATGVASSSALTLPQHHQQRLDASYHTHASALGEYNVTSISAPSHKLSFDHGALYPPELALHNGPGPIRRHRSATPSIAKFGVGESIRRPYSAALSESSQASGGSGSRSYHPYAVPGHHVSHSAQSSPMAYTVPLGGYDSQPPSRHHSRSSSSGQLQEQMRQMLSLEAVQGVHQVDADASAMAYGSSQAQAQPFQGMYRTDSPMQYGNGPAVPAETYEMDLGQHHPQQQQQQQSADGMYAVGLAGAQAVQYAQGYYPHPHHSL</sequence>
<dbReference type="Gene3D" id="3.30.160.60">
    <property type="entry name" value="Classic Zinc Finger"/>
    <property type="match status" value="2"/>
</dbReference>
<dbReference type="InterPro" id="IPR003120">
    <property type="entry name" value="Ste12"/>
</dbReference>
<dbReference type="InterPro" id="IPR052127">
    <property type="entry name" value="STE12_transcription_factor"/>
</dbReference>
<feature type="compositionally biased region" description="Low complexity" evidence="7">
    <location>
        <begin position="445"/>
        <end position="457"/>
    </location>
</feature>
<gene>
    <name evidence="9" type="ORF">BD310DRAFT_224598</name>
</gene>
<feature type="compositionally biased region" description="Polar residues" evidence="7">
    <location>
        <begin position="840"/>
        <end position="853"/>
    </location>
</feature>
<evidence type="ECO:0000313" key="10">
    <source>
        <dbReference type="Proteomes" id="UP000292082"/>
    </source>
</evidence>
<dbReference type="GO" id="GO:0003700">
    <property type="term" value="F:DNA-binding transcription factor activity"/>
    <property type="evidence" value="ECO:0007669"/>
    <property type="project" value="InterPro"/>
</dbReference>
<feature type="region of interest" description="Disordered" evidence="7">
    <location>
        <begin position="605"/>
        <end position="627"/>
    </location>
</feature>
<evidence type="ECO:0000256" key="2">
    <source>
        <dbReference type="ARBA" id="ARBA00023015"/>
    </source>
</evidence>
<dbReference type="GO" id="GO:1990526">
    <property type="term" value="C:Ste12p-Dig1p-Dig2p complex"/>
    <property type="evidence" value="ECO:0007669"/>
    <property type="project" value="TreeGrafter"/>
</dbReference>
<feature type="region of interest" description="Disordered" evidence="7">
    <location>
        <begin position="837"/>
        <end position="894"/>
    </location>
</feature>
<keyword evidence="6" id="KW-0862">Zinc</keyword>
<protein>
    <recommendedName>
        <fullName evidence="8">C2H2-type domain-containing protein</fullName>
    </recommendedName>
</protein>
<dbReference type="Pfam" id="PF00096">
    <property type="entry name" value="zf-C2H2"/>
    <property type="match status" value="2"/>
</dbReference>
<name>A0A4Q9PGV1_9APHY</name>
<comment type="similarity">
    <text evidence="5">Belongs to the STE12 transcription factor family.</text>
</comment>
<feature type="compositionally biased region" description="Basic residues" evidence="7">
    <location>
        <begin position="422"/>
        <end position="433"/>
    </location>
</feature>
<feature type="compositionally biased region" description="Polar residues" evidence="7">
    <location>
        <begin position="1"/>
        <end position="11"/>
    </location>
</feature>
<dbReference type="SUPFAM" id="SSF57667">
    <property type="entry name" value="beta-beta-alpha zinc fingers"/>
    <property type="match status" value="1"/>
</dbReference>
<dbReference type="InterPro" id="IPR036236">
    <property type="entry name" value="Znf_C2H2_sf"/>
</dbReference>
<evidence type="ECO:0000256" key="6">
    <source>
        <dbReference type="PROSITE-ProRule" id="PRU00042"/>
    </source>
</evidence>
<evidence type="ECO:0000256" key="5">
    <source>
        <dbReference type="ARBA" id="ARBA00024345"/>
    </source>
</evidence>
<feature type="domain" description="C2H2-type" evidence="8">
    <location>
        <begin position="714"/>
        <end position="741"/>
    </location>
</feature>
<organism evidence="9 10">
    <name type="scientific">Dichomitus squalens</name>
    <dbReference type="NCBI Taxonomy" id="114155"/>
    <lineage>
        <taxon>Eukaryota</taxon>
        <taxon>Fungi</taxon>
        <taxon>Dikarya</taxon>
        <taxon>Basidiomycota</taxon>
        <taxon>Agaricomycotina</taxon>
        <taxon>Agaricomycetes</taxon>
        <taxon>Polyporales</taxon>
        <taxon>Polyporaceae</taxon>
        <taxon>Dichomitus</taxon>
    </lineage>
</organism>
<feature type="region of interest" description="Disordered" evidence="7">
    <location>
        <begin position="336"/>
        <end position="479"/>
    </location>
</feature>
<dbReference type="PROSITE" id="PS00028">
    <property type="entry name" value="ZINC_FINGER_C2H2_1"/>
    <property type="match status" value="2"/>
</dbReference>
<dbReference type="GO" id="GO:0005634">
    <property type="term" value="C:nucleus"/>
    <property type="evidence" value="ECO:0007669"/>
    <property type="project" value="UniProtKB-SubCell"/>
</dbReference>
<feature type="compositionally biased region" description="Low complexity" evidence="7">
    <location>
        <begin position="44"/>
        <end position="69"/>
    </location>
</feature>
<feature type="region of interest" description="Disordered" evidence="7">
    <location>
        <begin position="1"/>
        <end position="114"/>
    </location>
</feature>
<dbReference type="AlphaFoldDB" id="A0A4Q9PGV1"/>
<dbReference type="Pfam" id="PF02200">
    <property type="entry name" value="STE"/>
    <property type="match status" value="1"/>
</dbReference>
<feature type="compositionally biased region" description="Polar residues" evidence="7">
    <location>
        <begin position="87"/>
        <end position="97"/>
    </location>
</feature>
<evidence type="ECO:0000256" key="1">
    <source>
        <dbReference type="ARBA" id="ARBA00004123"/>
    </source>
</evidence>
<evidence type="ECO:0000256" key="4">
    <source>
        <dbReference type="ARBA" id="ARBA00023242"/>
    </source>
</evidence>
<comment type="subcellular location">
    <subcellularLocation>
        <location evidence="1">Nucleus</location>
    </subcellularLocation>
</comment>
<dbReference type="Proteomes" id="UP000292082">
    <property type="component" value="Unassembled WGS sequence"/>
</dbReference>
<keyword evidence="4" id="KW-0539">Nucleus</keyword>
<proteinExistence type="inferred from homology"/>
<reference evidence="9 10" key="1">
    <citation type="submission" date="2019-01" db="EMBL/GenBank/DDBJ databases">
        <title>Draft genome sequences of three monokaryotic isolates of the white-rot basidiomycete fungus Dichomitus squalens.</title>
        <authorList>
            <consortium name="DOE Joint Genome Institute"/>
            <person name="Lopez S.C."/>
            <person name="Andreopoulos B."/>
            <person name="Pangilinan J."/>
            <person name="Lipzen A."/>
            <person name="Riley R."/>
            <person name="Ahrendt S."/>
            <person name="Ng V."/>
            <person name="Barry K."/>
            <person name="Daum C."/>
            <person name="Grigoriev I.V."/>
            <person name="Hilden K.S."/>
            <person name="Makela M.R."/>
            <person name="de Vries R.P."/>
        </authorList>
    </citation>
    <scope>NUCLEOTIDE SEQUENCE [LARGE SCALE GENOMIC DNA]</scope>
    <source>
        <strain evidence="9 10">CBS 464.89</strain>
    </source>
</reference>
<keyword evidence="10" id="KW-1185">Reference proteome</keyword>
<feature type="compositionally biased region" description="Polar residues" evidence="7">
    <location>
        <begin position="862"/>
        <end position="872"/>
    </location>
</feature>
<dbReference type="PANTHER" id="PTHR47427">
    <property type="entry name" value="PROTEIN STE12"/>
    <property type="match status" value="1"/>
</dbReference>
<dbReference type="PROSITE" id="PS50157">
    <property type="entry name" value="ZINC_FINGER_C2H2_2"/>
    <property type="match status" value="2"/>
</dbReference>
<dbReference type="GO" id="GO:1990527">
    <property type="term" value="C:Tec1p-Ste12p-Dig1p complex"/>
    <property type="evidence" value="ECO:0007669"/>
    <property type="project" value="TreeGrafter"/>
</dbReference>
<accession>A0A4Q9PGV1</accession>
<dbReference type="STRING" id="114155.A0A4Q9PGV1"/>
<dbReference type="InterPro" id="IPR013087">
    <property type="entry name" value="Znf_C2H2_type"/>
</dbReference>
<keyword evidence="6" id="KW-0479">Metal-binding</keyword>
<feature type="region of interest" description="Disordered" evidence="7">
    <location>
        <begin position="985"/>
        <end position="1050"/>
    </location>
</feature>
<evidence type="ECO:0000313" key="9">
    <source>
        <dbReference type="EMBL" id="TBU52582.1"/>
    </source>
</evidence>
<feature type="compositionally biased region" description="Low complexity" evidence="7">
    <location>
        <begin position="605"/>
        <end position="615"/>
    </location>
</feature>
<evidence type="ECO:0000256" key="7">
    <source>
        <dbReference type="SAM" id="MobiDB-lite"/>
    </source>
</evidence>
<feature type="compositionally biased region" description="Polar residues" evidence="7">
    <location>
        <begin position="879"/>
        <end position="894"/>
    </location>
</feature>
<dbReference type="SMART" id="SM00355">
    <property type="entry name" value="ZnF_C2H2"/>
    <property type="match status" value="2"/>
</dbReference>
<dbReference type="SMART" id="SM00424">
    <property type="entry name" value="STE"/>
    <property type="match status" value="1"/>
</dbReference>
<keyword evidence="6" id="KW-0863">Zinc-finger</keyword>
<dbReference type="GO" id="GO:0008270">
    <property type="term" value="F:zinc ion binding"/>
    <property type="evidence" value="ECO:0007669"/>
    <property type="project" value="UniProtKB-KW"/>
</dbReference>